<protein>
    <submittedName>
        <fullName evidence="2">Uncharacterized protein</fullName>
    </submittedName>
</protein>
<dbReference type="AlphaFoldDB" id="A0A238J993"/>
<proteinExistence type="predicted"/>
<sequence length="173" mass="18829">MRIILTICLCLFATSALTCENGQGKLLYDLDTRPFEALALGQAEVVAVEFADRSRSKTCLKVSFTKGVSEIGPFSSAFKVQTCFDSAKTPQMKALLQDPDAAVFGIEPGARVGLVLIQDPDNPNLFRYAVHSCFGFLSFRLDLPETDLGKASRQAWAGILAGFQAEQARRSSK</sequence>
<feature type="chain" id="PRO_5013122247" evidence="1">
    <location>
        <begin position="19"/>
        <end position="173"/>
    </location>
</feature>
<evidence type="ECO:0000256" key="1">
    <source>
        <dbReference type="SAM" id="SignalP"/>
    </source>
</evidence>
<name>A0A238J993_9RHOB</name>
<reference evidence="3" key="1">
    <citation type="submission" date="2017-05" db="EMBL/GenBank/DDBJ databases">
        <authorList>
            <person name="Rodrigo-Torres L."/>
            <person name="Arahal R. D."/>
            <person name="Lucena T."/>
        </authorList>
    </citation>
    <scope>NUCLEOTIDE SEQUENCE [LARGE SCALE GENOMIC DNA]</scope>
    <source>
        <strain evidence="3">CECT 8649</strain>
    </source>
</reference>
<keyword evidence="1" id="KW-0732">Signal</keyword>
<evidence type="ECO:0000313" key="2">
    <source>
        <dbReference type="EMBL" id="SMX26955.1"/>
    </source>
</evidence>
<dbReference type="Proteomes" id="UP000225972">
    <property type="component" value="Unassembled WGS sequence"/>
</dbReference>
<accession>A0A238J993</accession>
<keyword evidence="3" id="KW-1185">Reference proteome</keyword>
<organism evidence="2 3">
    <name type="scientific">Pelagimonas phthalicica</name>
    <dbReference type="NCBI Taxonomy" id="1037362"/>
    <lineage>
        <taxon>Bacteria</taxon>
        <taxon>Pseudomonadati</taxon>
        <taxon>Pseudomonadota</taxon>
        <taxon>Alphaproteobacteria</taxon>
        <taxon>Rhodobacterales</taxon>
        <taxon>Roseobacteraceae</taxon>
        <taxon>Pelagimonas</taxon>
    </lineage>
</organism>
<feature type="signal peptide" evidence="1">
    <location>
        <begin position="1"/>
        <end position="18"/>
    </location>
</feature>
<dbReference type="EMBL" id="FXXP01000001">
    <property type="protein sequence ID" value="SMX26955.1"/>
    <property type="molecule type" value="Genomic_DNA"/>
</dbReference>
<gene>
    <name evidence="2" type="ORF">TRP8649_01056</name>
</gene>
<evidence type="ECO:0000313" key="3">
    <source>
        <dbReference type="Proteomes" id="UP000225972"/>
    </source>
</evidence>